<dbReference type="Proteomes" id="UP001160148">
    <property type="component" value="Unassembled WGS sequence"/>
</dbReference>
<dbReference type="Pfam" id="PF07530">
    <property type="entry name" value="PRE_C2HC"/>
    <property type="match status" value="1"/>
</dbReference>
<protein>
    <recommendedName>
        <fullName evidence="2">Pre-C2HC domain-containing protein</fullName>
    </recommendedName>
</protein>
<feature type="compositionally biased region" description="Polar residues" evidence="1">
    <location>
        <begin position="53"/>
        <end position="65"/>
    </location>
</feature>
<sequence>MTHRGGVGRNKRKSTPPYPTDKKGRIRAFSPPSLPLNSCLKDLPATSKKRKASQSSTVSPPENSTLKKLVLATNCSPIPDTNITTYSNNRSRSVSMDESEYSDSNDTMSTPPSDTDETNKKSAKNYPQSDNKRSTRIPPILIQTTSDNPWRKIAKAMYTKNQGLDQVTAKTTSIPLQIQINCPEESSFRLVQQFMTINKISFHTFALPKEQSLKIVIKGVPLDITDDELMEELLEEGFKPNFVRAFVKNDKRLPIHMVSLKRTENVKEIFETTELFYVRVKIEPYKSTGPAQCFSCQRFGHSSLQCGHPPRCVKCGANHSNKECKKPKEDTPTCCNCNGKHTANYRGCPYYTDIYKGKIDHSREARNKSIQTAIPTPIPLPATHETTIASTIKSYASVTKHQAEKPEPTINASKLLQIIKDLLTTAQESEDVASKNAVITTVLRIINAIPTSHDE</sequence>
<feature type="region of interest" description="Disordered" evidence="1">
    <location>
        <begin position="77"/>
        <end position="139"/>
    </location>
</feature>
<feature type="region of interest" description="Disordered" evidence="1">
    <location>
        <begin position="1"/>
        <end position="65"/>
    </location>
</feature>
<evidence type="ECO:0000313" key="4">
    <source>
        <dbReference type="Proteomes" id="UP001160148"/>
    </source>
</evidence>
<organism evidence="3 4">
    <name type="scientific">Macrosiphum euphorbiae</name>
    <name type="common">potato aphid</name>
    <dbReference type="NCBI Taxonomy" id="13131"/>
    <lineage>
        <taxon>Eukaryota</taxon>
        <taxon>Metazoa</taxon>
        <taxon>Ecdysozoa</taxon>
        <taxon>Arthropoda</taxon>
        <taxon>Hexapoda</taxon>
        <taxon>Insecta</taxon>
        <taxon>Pterygota</taxon>
        <taxon>Neoptera</taxon>
        <taxon>Paraneoptera</taxon>
        <taxon>Hemiptera</taxon>
        <taxon>Sternorrhyncha</taxon>
        <taxon>Aphidomorpha</taxon>
        <taxon>Aphidoidea</taxon>
        <taxon>Aphididae</taxon>
        <taxon>Macrosiphini</taxon>
        <taxon>Macrosiphum</taxon>
    </lineage>
</organism>
<proteinExistence type="predicted"/>
<name>A0AAV0X010_9HEMI</name>
<accession>A0AAV0X010</accession>
<evidence type="ECO:0000313" key="3">
    <source>
        <dbReference type="EMBL" id="CAI6361077.1"/>
    </source>
</evidence>
<dbReference type="PANTHER" id="PTHR33273">
    <property type="entry name" value="DOMAIN-CONTAINING PROTEIN, PUTATIVE-RELATED"/>
    <property type="match status" value="1"/>
</dbReference>
<gene>
    <name evidence="3" type="ORF">MEUPH1_LOCUS16296</name>
</gene>
<dbReference type="PANTHER" id="PTHR33273:SF2">
    <property type="entry name" value="ENDONUCLEASE_EXONUCLEASE_PHOSPHATASE DOMAIN-CONTAINING PROTEIN"/>
    <property type="match status" value="1"/>
</dbReference>
<dbReference type="AlphaFoldDB" id="A0AAV0X010"/>
<dbReference type="InterPro" id="IPR006579">
    <property type="entry name" value="Pre_C2HC_dom"/>
</dbReference>
<keyword evidence="4" id="KW-1185">Reference proteome</keyword>
<evidence type="ECO:0000256" key="1">
    <source>
        <dbReference type="SAM" id="MobiDB-lite"/>
    </source>
</evidence>
<feature type="compositionally biased region" description="Polar residues" evidence="1">
    <location>
        <begin position="104"/>
        <end position="113"/>
    </location>
</feature>
<comment type="caution">
    <text evidence="3">The sequence shown here is derived from an EMBL/GenBank/DDBJ whole genome shotgun (WGS) entry which is preliminary data.</text>
</comment>
<feature type="domain" description="Pre-C2HC" evidence="2">
    <location>
        <begin position="229"/>
        <end position="285"/>
    </location>
</feature>
<evidence type="ECO:0000259" key="2">
    <source>
        <dbReference type="Pfam" id="PF07530"/>
    </source>
</evidence>
<feature type="compositionally biased region" description="Polar residues" evidence="1">
    <location>
        <begin position="77"/>
        <end position="96"/>
    </location>
</feature>
<reference evidence="3 4" key="1">
    <citation type="submission" date="2023-01" db="EMBL/GenBank/DDBJ databases">
        <authorList>
            <person name="Whitehead M."/>
        </authorList>
    </citation>
    <scope>NUCLEOTIDE SEQUENCE [LARGE SCALE GENOMIC DNA]</scope>
</reference>
<dbReference type="EMBL" id="CARXXK010000003">
    <property type="protein sequence ID" value="CAI6361077.1"/>
    <property type="molecule type" value="Genomic_DNA"/>
</dbReference>